<accession>A0A4C1UU62</accession>
<evidence type="ECO:0000313" key="3">
    <source>
        <dbReference type="Proteomes" id="UP000299102"/>
    </source>
</evidence>
<keyword evidence="3" id="KW-1185">Reference proteome</keyword>
<dbReference type="Proteomes" id="UP000299102">
    <property type="component" value="Unassembled WGS sequence"/>
</dbReference>
<dbReference type="EMBL" id="BGZK01000227">
    <property type="protein sequence ID" value="GBP29975.1"/>
    <property type="molecule type" value="Genomic_DNA"/>
</dbReference>
<proteinExistence type="predicted"/>
<feature type="region of interest" description="Disordered" evidence="1">
    <location>
        <begin position="92"/>
        <end position="130"/>
    </location>
</feature>
<name>A0A4C1UU62_EUMVA</name>
<reference evidence="2 3" key="1">
    <citation type="journal article" date="2019" name="Commun. Biol.">
        <title>The bagworm genome reveals a unique fibroin gene that provides high tensile strength.</title>
        <authorList>
            <person name="Kono N."/>
            <person name="Nakamura H."/>
            <person name="Ohtoshi R."/>
            <person name="Tomita M."/>
            <person name="Numata K."/>
            <person name="Arakawa K."/>
        </authorList>
    </citation>
    <scope>NUCLEOTIDE SEQUENCE [LARGE SCALE GENOMIC DNA]</scope>
</reference>
<sequence>MTCREIRRYTTRPTSHRRMMKMSSRTMYSTDDLRGNESVFMHIFNRIRSHSSAHIRRVDRLVITRSPEARPITQERDVNTFRAERHVVLGGTSRVGKVSEREQPSGGRVCRELPNSPKIDGAGHVTAPVL</sequence>
<evidence type="ECO:0000256" key="1">
    <source>
        <dbReference type="SAM" id="MobiDB-lite"/>
    </source>
</evidence>
<gene>
    <name evidence="2" type="ORF">EVAR_22874_1</name>
</gene>
<protein>
    <submittedName>
        <fullName evidence="2">Uncharacterized protein</fullName>
    </submittedName>
</protein>
<dbReference type="AlphaFoldDB" id="A0A4C1UU62"/>
<comment type="caution">
    <text evidence="2">The sequence shown here is derived from an EMBL/GenBank/DDBJ whole genome shotgun (WGS) entry which is preliminary data.</text>
</comment>
<evidence type="ECO:0000313" key="2">
    <source>
        <dbReference type="EMBL" id="GBP29975.1"/>
    </source>
</evidence>
<organism evidence="2 3">
    <name type="scientific">Eumeta variegata</name>
    <name type="common">Bagworm moth</name>
    <name type="synonym">Eumeta japonica</name>
    <dbReference type="NCBI Taxonomy" id="151549"/>
    <lineage>
        <taxon>Eukaryota</taxon>
        <taxon>Metazoa</taxon>
        <taxon>Ecdysozoa</taxon>
        <taxon>Arthropoda</taxon>
        <taxon>Hexapoda</taxon>
        <taxon>Insecta</taxon>
        <taxon>Pterygota</taxon>
        <taxon>Neoptera</taxon>
        <taxon>Endopterygota</taxon>
        <taxon>Lepidoptera</taxon>
        <taxon>Glossata</taxon>
        <taxon>Ditrysia</taxon>
        <taxon>Tineoidea</taxon>
        <taxon>Psychidae</taxon>
        <taxon>Oiketicinae</taxon>
        <taxon>Eumeta</taxon>
    </lineage>
</organism>